<dbReference type="Gene3D" id="1.25.40.610">
    <property type="match status" value="1"/>
</dbReference>
<dbReference type="InterPro" id="IPR032471">
    <property type="entry name" value="AGRL2-4_GAIN_subdom_A"/>
</dbReference>
<evidence type="ECO:0000259" key="7">
    <source>
        <dbReference type="PROSITE" id="PS50221"/>
    </source>
</evidence>
<evidence type="ECO:0000256" key="4">
    <source>
        <dbReference type="ARBA" id="ARBA00023136"/>
    </source>
</evidence>
<dbReference type="InterPro" id="IPR046338">
    <property type="entry name" value="GAIN_dom_sf"/>
</dbReference>
<dbReference type="InterPro" id="IPR057244">
    <property type="entry name" value="GAIN_B"/>
</dbReference>
<dbReference type="GO" id="GO:0005886">
    <property type="term" value="C:plasma membrane"/>
    <property type="evidence" value="ECO:0007669"/>
    <property type="project" value="TreeGrafter"/>
</dbReference>
<feature type="region of interest" description="Disordered" evidence="6">
    <location>
        <begin position="1"/>
        <end position="20"/>
    </location>
</feature>
<sequence length="458" mass="51317">MSFFHITDATTSNPAHSLSTQHSSRTLSWNLQICRGPLLLTLFFIHNKLHSPWLLALTATSARTTTHYHHNNFNNRSFYVNYLNVICDGTTPDDDNNHHSLLNNQSARLFLHPDEFPPGHCAPLTSRNLFWNWTASGGEAIQVGPLNSRGIRPLEMPGQRGRSSPYPDLSECQSLRISRLQSRLSEEPSSPLEISSTLASTIDSHSLYGGDLPLVAQMIRTLSVKLRQDLWTLNNQQQRENRVSSLLQNVLSIASNLLRDFQELAWKDLRSNARYGKELGGIHTTYSKLTTHHEVTLCYRSRPSLPPEELRILIPASVLADSADNGAVRLSFFLYDRLDEILAPPQGEPQFINSKVAGVVSEGGGGRSTKSLRQPISVSLRHLMSEGVSHTTCVTWDYVLKAWSSQHCSLSESNRTHTTCHCSRMGLYALLAEDVPSFLLDGGEEREIIQEEHMGEEE</sequence>
<keyword evidence="3" id="KW-1133">Transmembrane helix</keyword>
<keyword evidence="4" id="KW-0472">Membrane</keyword>
<dbReference type="OrthoDB" id="1100386at2759"/>
<accession>A0A7T8GS58</accession>
<protein>
    <recommendedName>
        <fullName evidence="7">GAIN-B domain-containing protein</fullName>
    </recommendedName>
</protein>
<dbReference type="InterPro" id="IPR036445">
    <property type="entry name" value="GPCR_2_extracell_dom_sf"/>
</dbReference>
<dbReference type="InterPro" id="IPR000203">
    <property type="entry name" value="GPS"/>
</dbReference>
<evidence type="ECO:0000256" key="1">
    <source>
        <dbReference type="ARBA" id="ARBA00004370"/>
    </source>
</evidence>
<feature type="domain" description="GAIN-B" evidence="7">
    <location>
        <begin position="287"/>
        <end position="438"/>
    </location>
</feature>
<dbReference type="Gene3D" id="2.60.220.50">
    <property type="match status" value="1"/>
</dbReference>
<evidence type="ECO:0000256" key="6">
    <source>
        <dbReference type="SAM" id="MobiDB-lite"/>
    </source>
</evidence>
<keyword evidence="5" id="KW-1015">Disulfide bond</keyword>
<evidence type="ECO:0000256" key="2">
    <source>
        <dbReference type="ARBA" id="ARBA00022692"/>
    </source>
</evidence>
<comment type="subcellular location">
    <subcellularLocation>
        <location evidence="1">Membrane</location>
    </subcellularLocation>
</comment>
<proteinExistence type="predicted"/>
<feature type="compositionally biased region" description="Polar residues" evidence="6">
    <location>
        <begin position="8"/>
        <end position="20"/>
    </location>
</feature>
<organism evidence="8 9">
    <name type="scientific">Caligus rogercresseyi</name>
    <name type="common">Sea louse</name>
    <dbReference type="NCBI Taxonomy" id="217165"/>
    <lineage>
        <taxon>Eukaryota</taxon>
        <taxon>Metazoa</taxon>
        <taxon>Ecdysozoa</taxon>
        <taxon>Arthropoda</taxon>
        <taxon>Crustacea</taxon>
        <taxon>Multicrustacea</taxon>
        <taxon>Hexanauplia</taxon>
        <taxon>Copepoda</taxon>
        <taxon>Siphonostomatoida</taxon>
        <taxon>Caligidae</taxon>
        <taxon>Caligus</taxon>
    </lineage>
</organism>
<reference evidence="9" key="1">
    <citation type="submission" date="2021-01" db="EMBL/GenBank/DDBJ databases">
        <title>Caligus Genome Assembly.</title>
        <authorList>
            <person name="Gallardo-Escarate C."/>
        </authorList>
    </citation>
    <scope>NUCLEOTIDE SEQUENCE [LARGE SCALE GENOMIC DNA]</scope>
</reference>
<dbReference type="PANTHER" id="PTHR12011">
    <property type="entry name" value="ADHESION G-PROTEIN COUPLED RECEPTOR"/>
    <property type="match status" value="1"/>
</dbReference>
<dbReference type="EMBL" id="CP045905">
    <property type="protein sequence ID" value="QQP36571.1"/>
    <property type="molecule type" value="Genomic_DNA"/>
</dbReference>
<dbReference type="Proteomes" id="UP000595437">
    <property type="component" value="Chromosome 16"/>
</dbReference>
<dbReference type="Pfam" id="PF01825">
    <property type="entry name" value="GPS"/>
    <property type="match status" value="1"/>
</dbReference>
<feature type="non-terminal residue" evidence="8">
    <location>
        <position position="458"/>
    </location>
</feature>
<evidence type="ECO:0000256" key="3">
    <source>
        <dbReference type="ARBA" id="ARBA00022989"/>
    </source>
</evidence>
<dbReference type="SMART" id="SM00303">
    <property type="entry name" value="GPS"/>
    <property type="match status" value="1"/>
</dbReference>
<dbReference type="PANTHER" id="PTHR12011:SF347">
    <property type="entry name" value="FI21270P1-RELATED"/>
    <property type="match status" value="1"/>
</dbReference>
<evidence type="ECO:0000313" key="8">
    <source>
        <dbReference type="EMBL" id="QQP36571.1"/>
    </source>
</evidence>
<keyword evidence="2" id="KW-0812">Transmembrane</keyword>
<dbReference type="Gene3D" id="4.10.1240.10">
    <property type="entry name" value="GPCR, family 2, extracellular hormone receptor domain"/>
    <property type="match status" value="1"/>
</dbReference>
<dbReference type="GO" id="GO:0004930">
    <property type="term" value="F:G protein-coupled receptor activity"/>
    <property type="evidence" value="ECO:0007669"/>
    <property type="project" value="InterPro"/>
</dbReference>
<name>A0A7T8GS58_CALRO</name>
<evidence type="ECO:0000313" key="9">
    <source>
        <dbReference type="Proteomes" id="UP000595437"/>
    </source>
</evidence>
<dbReference type="AlphaFoldDB" id="A0A7T8GS58"/>
<dbReference type="Pfam" id="PF16489">
    <property type="entry name" value="GAIN"/>
    <property type="match status" value="1"/>
</dbReference>
<dbReference type="PROSITE" id="PS50221">
    <property type="entry name" value="GAIN_B"/>
    <property type="match status" value="1"/>
</dbReference>
<gene>
    <name evidence="8" type="ORF">FKW44_021715</name>
</gene>
<evidence type="ECO:0000256" key="5">
    <source>
        <dbReference type="ARBA" id="ARBA00023157"/>
    </source>
</evidence>
<keyword evidence="9" id="KW-1185">Reference proteome</keyword>